<protein>
    <submittedName>
        <fullName evidence="8">GNAT family N-acetyltransferase</fullName>
    </submittedName>
</protein>
<dbReference type="Gene3D" id="3.30.1490.20">
    <property type="entry name" value="ATP-grasp fold, A domain"/>
    <property type="match status" value="1"/>
</dbReference>
<dbReference type="GO" id="GO:0016747">
    <property type="term" value="F:acyltransferase activity, transferring groups other than amino-acyl groups"/>
    <property type="evidence" value="ECO:0007669"/>
    <property type="project" value="InterPro"/>
</dbReference>
<keyword evidence="1" id="KW-0436">Ligase</keyword>
<accession>A0A7C3ZL03</accession>
<dbReference type="SUPFAM" id="SSF51735">
    <property type="entry name" value="NAD(P)-binding Rossmann-fold domains"/>
    <property type="match status" value="1"/>
</dbReference>
<dbReference type="FunFam" id="3.30.1490.20:FF:000020">
    <property type="entry name" value="Protein lysine acetyltransferase"/>
    <property type="match status" value="1"/>
</dbReference>
<dbReference type="InterPro" id="IPR011761">
    <property type="entry name" value="ATP-grasp"/>
</dbReference>
<keyword evidence="2 5" id="KW-0547">Nucleotide-binding</keyword>
<dbReference type="CDD" id="cd04301">
    <property type="entry name" value="NAT_SF"/>
    <property type="match status" value="1"/>
</dbReference>
<keyword evidence="8" id="KW-0808">Transferase</keyword>
<dbReference type="InterPro" id="IPR016181">
    <property type="entry name" value="Acyl_CoA_acyltransferase"/>
</dbReference>
<evidence type="ECO:0000256" key="1">
    <source>
        <dbReference type="ARBA" id="ARBA00022598"/>
    </source>
</evidence>
<dbReference type="EMBL" id="DSPX01000066">
    <property type="protein sequence ID" value="HGG00381.1"/>
    <property type="molecule type" value="Genomic_DNA"/>
</dbReference>
<evidence type="ECO:0000259" key="6">
    <source>
        <dbReference type="PROSITE" id="PS50975"/>
    </source>
</evidence>
<comment type="similarity">
    <text evidence="4">In the N-terminal section; belongs to the acetate CoA ligase alpha subunit family.</text>
</comment>
<dbReference type="PROSITE" id="PS50975">
    <property type="entry name" value="ATP_GRASP"/>
    <property type="match status" value="1"/>
</dbReference>
<dbReference type="PANTHER" id="PTHR43334">
    <property type="entry name" value="ACETATE--COA LIGASE [ADP-FORMING]"/>
    <property type="match status" value="1"/>
</dbReference>
<organism evidence="8">
    <name type="scientific">Planktothricoides sp. SpSt-374</name>
    <dbReference type="NCBI Taxonomy" id="2282167"/>
    <lineage>
        <taxon>Bacteria</taxon>
        <taxon>Bacillati</taxon>
        <taxon>Cyanobacteriota</taxon>
        <taxon>Cyanophyceae</taxon>
        <taxon>Oscillatoriophycideae</taxon>
        <taxon>Oscillatoriales</taxon>
        <taxon>Oscillatoriaceae</taxon>
        <taxon>Planktothricoides</taxon>
    </lineage>
</organism>
<dbReference type="GO" id="GO:0043758">
    <property type="term" value="F:acetate-CoA ligase (ADP-forming) activity"/>
    <property type="evidence" value="ECO:0007669"/>
    <property type="project" value="InterPro"/>
</dbReference>
<proteinExistence type="inferred from homology"/>
<dbReference type="PROSITE" id="PS51186">
    <property type="entry name" value="GNAT"/>
    <property type="match status" value="1"/>
</dbReference>
<dbReference type="InterPro" id="IPR032875">
    <property type="entry name" value="Succ_CoA_lig_flav_dom"/>
</dbReference>
<dbReference type="AlphaFoldDB" id="A0A7C3ZL03"/>
<dbReference type="SUPFAM" id="SSF56059">
    <property type="entry name" value="Glutathione synthetase ATP-binding domain-like"/>
    <property type="match status" value="1"/>
</dbReference>
<dbReference type="Pfam" id="PF19045">
    <property type="entry name" value="Ligase_CoA_2"/>
    <property type="match status" value="1"/>
</dbReference>
<dbReference type="Gene3D" id="3.40.50.261">
    <property type="entry name" value="Succinyl-CoA synthetase domains"/>
    <property type="match status" value="2"/>
</dbReference>
<evidence type="ECO:0000256" key="3">
    <source>
        <dbReference type="ARBA" id="ARBA00022840"/>
    </source>
</evidence>
<feature type="domain" description="ATP-grasp" evidence="6">
    <location>
        <begin position="520"/>
        <end position="556"/>
    </location>
</feature>
<evidence type="ECO:0000313" key="8">
    <source>
        <dbReference type="EMBL" id="HGG00381.1"/>
    </source>
</evidence>
<dbReference type="InterPro" id="IPR051538">
    <property type="entry name" value="Acyl-CoA_Synth/Transferase"/>
</dbReference>
<keyword evidence="3 5" id="KW-0067">ATP-binding</keyword>
<dbReference type="InterPro" id="IPR003781">
    <property type="entry name" value="CoA-bd"/>
</dbReference>
<name>A0A7C3ZL03_9CYAN</name>
<dbReference type="Pfam" id="PF13549">
    <property type="entry name" value="ATP-grasp_5"/>
    <property type="match status" value="1"/>
</dbReference>
<reference evidence="8" key="1">
    <citation type="journal article" date="2020" name="mSystems">
        <title>Genome- and Community-Level Interaction Insights into Carbon Utilization and Element Cycling Functions of Hydrothermarchaeota in Hydrothermal Sediment.</title>
        <authorList>
            <person name="Zhou Z."/>
            <person name="Liu Y."/>
            <person name="Xu W."/>
            <person name="Pan J."/>
            <person name="Luo Z.H."/>
            <person name="Li M."/>
        </authorList>
    </citation>
    <scope>NUCLEOTIDE SEQUENCE [LARGE SCALE GENOMIC DNA]</scope>
    <source>
        <strain evidence="8">SpSt-374</strain>
    </source>
</reference>
<dbReference type="Pfam" id="PF13607">
    <property type="entry name" value="Succ_CoA_lig"/>
    <property type="match status" value="1"/>
</dbReference>
<dbReference type="SUPFAM" id="SSF52210">
    <property type="entry name" value="Succinyl-CoA synthetase domains"/>
    <property type="match status" value="2"/>
</dbReference>
<dbReference type="SUPFAM" id="SSF55729">
    <property type="entry name" value="Acyl-CoA N-acyltransferases (Nat)"/>
    <property type="match status" value="1"/>
</dbReference>
<evidence type="ECO:0000256" key="5">
    <source>
        <dbReference type="PROSITE-ProRule" id="PRU00409"/>
    </source>
</evidence>
<dbReference type="InterPro" id="IPR036291">
    <property type="entry name" value="NAD(P)-bd_dom_sf"/>
</dbReference>
<dbReference type="InterPro" id="IPR000182">
    <property type="entry name" value="GNAT_dom"/>
</dbReference>
<dbReference type="Pfam" id="PF13380">
    <property type="entry name" value="CoA_binding_2"/>
    <property type="match status" value="1"/>
</dbReference>
<sequence length="941" mass="102858">MQARILPTKDPAHNILGYEKQPLDAIFAPKTVAVIGATEKAGSVGRTILWNLLSNPFGGTIFPVNPNRHSILGIKAYPNIAAVPEPVDLAVIVTPAPTVPGVIKECVTAGVKGAIIISAGFKEIGAQGVELEREILEYARAGKMRIIGPNCLGVMSPLSGLNATFASAMARPGSVGFISQSGALCTSILDWSFRENVGFSAFVSIGSMLDVNWGDLIYYLGDDPRTKSIVIYMESVGDAAAFLSAAREVALTKPIIVIKAGRTEAAAKAAASHTGALTGSDEVLDAAFRRCGVLRVYHIAHLFYMAELLAKQPRPTGQRLTLITNAGGPGVLTTDTLITEGGELAELAPETISALDKILPAHWSKNNPIDILGDADPQRYAQALEIAAADPNSDGLLVVLTPQSMTDPTQTAQLLKQYVEKLHGSANGKPVLASWMGGAEVTAGAAILNSANIPTFPYPDTAVRIFNYMWRYTYNLRGLYETPSLPPDSEEWTPDRARVQEIISKVRASGRNLLTEFESKQLLAAYGIPIVDTRLATTVEEAVAIAAEMGYPVVLKIFSETITHKTDVGGVRLNLVDEEEVRRAYQAIATSVAEKVGAQHFQGVTVQPMIKFDGYELIIGSSPDPQFGPVLLFGTGGQLVEVFKDRALALPPLNTTLARRMMEQTKIYTALKGVRGRPPVDLDGLENLMMRFSQLVVEQPLIQEIDINPLLASPQRLIALDARVVLYDQNLKDDQIPKPAIRPYPIQYMKRWTMKDETQVKIRPIRPEDEPLVVKFHESLSEQSVYLRYAQVMKLSRRVAHDRLSRICFIDYNREIALVAVRRDPQTQQPQIIAISRLTKLHASNEAEFAMLVIDAFQGQGVGTELLRQMIEIGRAEKLSAIYAEILSDNFIMQHICKKLGFEVEPMPGEPMVTARMELGFDTTGRSHSMWCDIDGSNTSK</sequence>
<dbReference type="InterPro" id="IPR043938">
    <property type="entry name" value="Ligase_CoA_dom"/>
</dbReference>
<dbReference type="Gene3D" id="3.30.470.20">
    <property type="entry name" value="ATP-grasp fold, B domain"/>
    <property type="match status" value="1"/>
</dbReference>
<dbReference type="Gene3D" id="3.40.630.30">
    <property type="match status" value="1"/>
</dbReference>
<dbReference type="PANTHER" id="PTHR43334:SF1">
    <property type="entry name" value="3-HYDROXYPROPIONATE--COA LIGASE [ADP-FORMING]"/>
    <property type="match status" value="1"/>
</dbReference>
<gene>
    <name evidence="8" type="ORF">ENR15_06945</name>
</gene>
<dbReference type="Gene3D" id="3.40.50.720">
    <property type="entry name" value="NAD(P)-binding Rossmann-like Domain"/>
    <property type="match status" value="1"/>
</dbReference>
<dbReference type="GO" id="GO:0005524">
    <property type="term" value="F:ATP binding"/>
    <property type="evidence" value="ECO:0007669"/>
    <property type="project" value="UniProtKB-UniRule"/>
</dbReference>
<comment type="caution">
    <text evidence="8">The sequence shown here is derived from an EMBL/GenBank/DDBJ whole genome shotgun (WGS) entry which is preliminary data.</text>
</comment>
<evidence type="ECO:0000256" key="2">
    <source>
        <dbReference type="ARBA" id="ARBA00022741"/>
    </source>
</evidence>
<dbReference type="InterPro" id="IPR016102">
    <property type="entry name" value="Succinyl-CoA_synth-like"/>
</dbReference>
<evidence type="ECO:0000256" key="4">
    <source>
        <dbReference type="ARBA" id="ARBA00060888"/>
    </source>
</evidence>
<dbReference type="GO" id="GO:0046872">
    <property type="term" value="F:metal ion binding"/>
    <property type="evidence" value="ECO:0007669"/>
    <property type="project" value="InterPro"/>
</dbReference>
<dbReference type="Pfam" id="PF13302">
    <property type="entry name" value="Acetyltransf_3"/>
    <property type="match status" value="1"/>
</dbReference>
<feature type="domain" description="N-acetyltransferase" evidence="7">
    <location>
        <begin position="760"/>
        <end position="922"/>
    </location>
</feature>
<dbReference type="SMART" id="SM00881">
    <property type="entry name" value="CoA_binding"/>
    <property type="match status" value="1"/>
</dbReference>
<evidence type="ECO:0000259" key="7">
    <source>
        <dbReference type="PROSITE" id="PS51186"/>
    </source>
</evidence>
<dbReference type="InterPro" id="IPR013815">
    <property type="entry name" value="ATP_grasp_subdomain_1"/>
</dbReference>